<evidence type="ECO:0000313" key="2">
    <source>
        <dbReference type="EMBL" id="KZV41001.1"/>
    </source>
</evidence>
<reference evidence="2 3" key="1">
    <citation type="journal article" date="2015" name="Proc. Natl. Acad. Sci. U.S.A.">
        <title>The resurrection genome of Boea hygrometrica: A blueprint for survival of dehydration.</title>
        <authorList>
            <person name="Xiao L."/>
            <person name="Yang G."/>
            <person name="Zhang L."/>
            <person name="Yang X."/>
            <person name="Zhao S."/>
            <person name="Ji Z."/>
            <person name="Zhou Q."/>
            <person name="Hu M."/>
            <person name="Wang Y."/>
            <person name="Chen M."/>
            <person name="Xu Y."/>
            <person name="Jin H."/>
            <person name="Xiao X."/>
            <person name="Hu G."/>
            <person name="Bao F."/>
            <person name="Hu Y."/>
            <person name="Wan P."/>
            <person name="Li L."/>
            <person name="Deng X."/>
            <person name="Kuang T."/>
            <person name="Xiang C."/>
            <person name="Zhu J.K."/>
            <person name="Oliver M.J."/>
            <person name="He Y."/>
        </authorList>
    </citation>
    <scope>NUCLEOTIDE SEQUENCE [LARGE SCALE GENOMIC DNA]</scope>
    <source>
        <strain evidence="3">cv. XS01</strain>
    </source>
</reference>
<organism evidence="2 3">
    <name type="scientific">Dorcoceras hygrometricum</name>
    <dbReference type="NCBI Taxonomy" id="472368"/>
    <lineage>
        <taxon>Eukaryota</taxon>
        <taxon>Viridiplantae</taxon>
        <taxon>Streptophyta</taxon>
        <taxon>Embryophyta</taxon>
        <taxon>Tracheophyta</taxon>
        <taxon>Spermatophyta</taxon>
        <taxon>Magnoliopsida</taxon>
        <taxon>eudicotyledons</taxon>
        <taxon>Gunneridae</taxon>
        <taxon>Pentapetalae</taxon>
        <taxon>asterids</taxon>
        <taxon>lamiids</taxon>
        <taxon>Lamiales</taxon>
        <taxon>Gesneriaceae</taxon>
        <taxon>Didymocarpoideae</taxon>
        <taxon>Trichosporeae</taxon>
        <taxon>Loxocarpinae</taxon>
        <taxon>Dorcoceras</taxon>
    </lineage>
</organism>
<name>A0A2Z7C513_9LAMI</name>
<evidence type="ECO:0000256" key="1">
    <source>
        <dbReference type="SAM" id="MobiDB-lite"/>
    </source>
</evidence>
<proteinExistence type="predicted"/>
<protein>
    <submittedName>
        <fullName evidence="2">Serine/threonine-protein phosphatase 7 long form</fullName>
    </submittedName>
</protein>
<dbReference type="EMBL" id="KQ999845">
    <property type="protein sequence ID" value="KZV41001.1"/>
    <property type="molecule type" value="Genomic_DNA"/>
</dbReference>
<sequence length="259" mass="29982">MDGFDIVRDDVTIVIIKGRRNIDWRSYHADAIVLWNRKLRFVVDGERHGRSRQTEDDYMPWFEHITVRVISPTVHGVGYISMPYDLLLAGQSSTQHNFSTSSTHSHRSSSGPFIDPHGTQHPFIDPHGTQQSFIDTQQSFFDTQQPFVDTQHPFAPDFQTPLFSNIQSFTDLLNVNLHQHVSHERDRNIVSPIPFPSYSGDQHNVDEVDWAVKMRIRPPEFETSICDAKYHVSLASHFDPFADSLGVIRRRDWVRPRCM</sequence>
<evidence type="ECO:0000313" key="3">
    <source>
        <dbReference type="Proteomes" id="UP000250235"/>
    </source>
</evidence>
<accession>A0A2Z7C513</accession>
<gene>
    <name evidence="2" type="ORF">F511_18364</name>
</gene>
<dbReference type="Proteomes" id="UP000250235">
    <property type="component" value="Unassembled WGS sequence"/>
</dbReference>
<dbReference type="AlphaFoldDB" id="A0A2Z7C513"/>
<feature type="region of interest" description="Disordered" evidence="1">
    <location>
        <begin position="97"/>
        <end position="126"/>
    </location>
</feature>
<keyword evidence="3" id="KW-1185">Reference proteome</keyword>